<protein>
    <submittedName>
        <fullName evidence="2">Translation factor guf1 homolog, mitochondrial</fullName>
    </submittedName>
</protein>
<dbReference type="Proteomes" id="UP000735302">
    <property type="component" value="Unassembled WGS sequence"/>
</dbReference>
<evidence type="ECO:0000313" key="3">
    <source>
        <dbReference type="Proteomes" id="UP000735302"/>
    </source>
</evidence>
<dbReference type="AlphaFoldDB" id="A0AAV4BFJ0"/>
<comment type="caution">
    <text evidence="2">The sequence shown here is derived from an EMBL/GenBank/DDBJ whole genome shotgun (WGS) entry which is preliminary data.</text>
</comment>
<organism evidence="2 3">
    <name type="scientific">Plakobranchus ocellatus</name>
    <dbReference type="NCBI Taxonomy" id="259542"/>
    <lineage>
        <taxon>Eukaryota</taxon>
        <taxon>Metazoa</taxon>
        <taxon>Spiralia</taxon>
        <taxon>Lophotrochozoa</taxon>
        <taxon>Mollusca</taxon>
        <taxon>Gastropoda</taxon>
        <taxon>Heterobranchia</taxon>
        <taxon>Euthyneura</taxon>
        <taxon>Panpulmonata</taxon>
        <taxon>Sacoglossa</taxon>
        <taxon>Placobranchoidea</taxon>
        <taxon>Plakobranchidae</taxon>
        <taxon>Plakobranchus</taxon>
    </lineage>
</organism>
<gene>
    <name evidence="2" type="ORF">PoB_004569600</name>
</gene>
<proteinExistence type="predicted"/>
<evidence type="ECO:0000256" key="1">
    <source>
        <dbReference type="SAM" id="MobiDB-lite"/>
    </source>
</evidence>
<keyword evidence="3" id="KW-1185">Reference proteome</keyword>
<feature type="compositionally biased region" description="Acidic residues" evidence="1">
    <location>
        <begin position="91"/>
        <end position="112"/>
    </location>
</feature>
<dbReference type="EMBL" id="BLXT01005052">
    <property type="protein sequence ID" value="GFO19191.1"/>
    <property type="molecule type" value="Genomic_DNA"/>
</dbReference>
<feature type="region of interest" description="Disordered" evidence="1">
    <location>
        <begin position="79"/>
        <end position="114"/>
    </location>
</feature>
<accession>A0AAV4BFJ0</accession>
<evidence type="ECO:0000313" key="2">
    <source>
        <dbReference type="EMBL" id="GFO19191.1"/>
    </source>
</evidence>
<name>A0AAV4BFJ0_9GAST</name>
<sequence>MRLTENRFEWRNTIAKKCLFQTSGLCILYTDGAIYYDDGGDDGCDDGGDNGGDDSGDDGCDDGCDNGCDDGSDDGCDDSGNDGCDVGGDNGGDDSGDDGCDDSGDDGCDDGGDNGVTQILVQSLQLSRWLGNEILNDDQNWKTHFNIAASTSPLIVGNPVPLLA</sequence>
<reference evidence="2 3" key="1">
    <citation type="journal article" date="2021" name="Elife">
        <title>Chloroplast acquisition without the gene transfer in kleptoplastic sea slugs, Plakobranchus ocellatus.</title>
        <authorList>
            <person name="Maeda T."/>
            <person name="Takahashi S."/>
            <person name="Yoshida T."/>
            <person name="Shimamura S."/>
            <person name="Takaki Y."/>
            <person name="Nagai Y."/>
            <person name="Toyoda A."/>
            <person name="Suzuki Y."/>
            <person name="Arimoto A."/>
            <person name="Ishii H."/>
            <person name="Satoh N."/>
            <person name="Nishiyama T."/>
            <person name="Hasebe M."/>
            <person name="Maruyama T."/>
            <person name="Minagawa J."/>
            <person name="Obokata J."/>
            <person name="Shigenobu S."/>
        </authorList>
    </citation>
    <scope>NUCLEOTIDE SEQUENCE [LARGE SCALE GENOMIC DNA]</scope>
</reference>